<accession>A0A7W4Z2Q2</accession>
<evidence type="ECO:0000313" key="1">
    <source>
        <dbReference type="EMBL" id="MBB3042845.1"/>
    </source>
</evidence>
<sequence length="210" mass="21631">MTLALSASVSLRLDGGVLELLSGSCGVCLPCRRGHADHCVAPGPATVVARWSGHPEERPDLEACAAAICTVEALARTSAGPRIGVVGTGAVRDVVAACLAGLPDVSVVEPHGDDRGRDEVRRLSTALRTGPSGRPSDVVVTLDGDLRLAGLLVRRGGAVVSPVPVRVPIPMTALVQRELTVVPTLDVATRAAESPLLAELARRAREQVAA</sequence>
<organism evidence="1 2">
    <name type="scientific">Nocardioides soli</name>
    <dbReference type="NCBI Taxonomy" id="1036020"/>
    <lineage>
        <taxon>Bacteria</taxon>
        <taxon>Bacillati</taxon>
        <taxon>Actinomycetota</taxon>
        <taxon>Actinomycetes</taxon>
        <taxon>Propionibacteriales</taxon>
        <taxon>Nocardioidaceae</taxon>
        <taxon>Nocardioides</taxon>
    </lineage>
</organism>
<gene>
    <name evidence="1" type="ORF">FHU40_002663</name>
</gene>
<comment type="caution">
    <text evidence="1">The sequence shown here is derived from an EMBL/GenBank/DDBJ whole genome shotgun (WGS) entry which is preliminary data.</text>
</comment>
<dbReference type="RefSeq" id="WP_183592764.1">
    <property type="nucleotide sequence ID" value="NZ_JACHWR010000002.1"/>
</dbReference>
<protein>
    <submittedName>
        <fullName evidence="1">Uncharacterized protein</fullName>
    </submittedName>
</protein>
<dbReference type="AlphaFoldDB" id="A0A7W4Z2Q2"/>
<name>A0A7W4Z2Q2_9ACTN</name>
<evidence type="ECO:0000313" key="2">
    <source>
        <dbReference type="Proteomes" id="UP000589626"/>
    </source>
</evidence>
<keyword evidence="2" id="KW-1185">Reference proteome</keyword>
<dbReference type="EMBL" id="JACHWR010000002">
    <property type="protein sequence ID" value="MBB3042845.1"/>
    <property type="molecule type" value="Genomic_DNA"/>
</dbReference>
<reference evidence="1 2" key="1">
    <citation type="submission" date="2020-08" db="EMBL/GenBank/DDBJ databases">
        <title>Sequencing the genomes of 1000 actinobacteria strains.</title>
        <authorList>
            <person name="Klenk H.-P."/>
        </authorList>
    </citation>
    <scope>NUCLEOTIDE SEQUENCE [LARGE SCALE GENOMIC DNA]</scope>
    <source>
        <strain evidence="1 2">DSM 105498</strain>
    </source>
</reference>
<proteinExistence type="predicted"/>
<dbReference type="Proteomes" id="UP000589626">
    <property type="component" value="Unassembled WGS sequence"/>
</dbReference>